<feature type="compositionally biased region" description="Low complexity" evidence="1">
    <location>
        <begin position="268"/>
        <end position="281"/>
    </location>
</feature>
<feature type="compositionally biased region" description="Acidic residues" evidence="1">
    <location>
        <begin position="229"/>
        <end position="255"/>
    </location>
</feature>
<dbReference type="InterPro" id="IPR036465">
    <property type="entry name" value="vWFA_dom_sf"/>
</dbReference>
<dbReference type="Proteomes" id="UP000017819">
    <property type="component" value="Unassembled WGS sequence"/>
</dbReference>
<evidence type="ECO:0000313" key="4">
    <source>
        <dbReference type="Proteomes" id="UP000017819"/>
    </source>
</evidence>
<accession>V4RJY9</accession>
<dbReference type="SUPFAM" id="SSF53300">
    <property type="entry name" value="vWA-like"/>
    <property type="match status" value="1"/>
</dbReference>
<organism evidence="3 4">
    <name type="scientific">Lutibaculum baratangense AMV1</name>
    <dbReference type="NCBI Taxonomy" id="631454"/>
    <lineage>
        <taxon>Bacteria</taxon>
        <taxon>Pseudomonadati</taxon>
        <taxon>Pseudomonadota</taxon>
        <taxon>Alphaproteobacteria</taxon>
        <taxon>Hyphomicrobiales</taxon>
        <taxon>Tepidamorphaceae</taxon>
        <taxon>Lutibaculum</taxon>
    </lineage>
</organism>
<feature type="domain" description="VWFA" evidence="2">
    <location>
        <begin position="46"/>
        <end position="223"/>
    </location>
</feature>
<reference evidence="3 4" key="1">
    <citation type="journal article" date="2014" name="Genome Announc.">
        <title>Draft Genome Sequence of Lutibaculum baratangense Strain AMV1T, Isolated from a Mud Volcano in Andamans, India.</title>
        <authorList>
            <person name="Singh A."/>
            <person name="Sreenivas A."/>
            <person name="Sathyanarayana Reddy G."/>
            <person name="Pinnaka A.K."/>
            <person name="Shivaji S."/>
        </authorList>
    </citation>
    <scope>NUCLEOTIDE SEQUENCE [LARGE SCALE GENOMIC DNA]</scope>
    <source>
        <strain evidence="3 4">AMV1</strain>
    </source>
</reference>
<dbReference type="Gene3D" id="3.40.50.410">
    <property type="entry name" value="von Willebrand factor, type A domain"/>
    <property type="match status" value="1"/>
</dbReference>
<name>V4RJY9_9HYPH</name>
<dbReference type="SMART" id="SM00327">
    <property type="entry name" value="VWA"/>
    <property type="match status" value="1"/>
</dbReference>
<evidence type="ECO:0000259" key="2">
    <source>
        <dbReference type="SMART" id="SM00327"/>
    </source>
</evidence>
<dbReference type="AlphaFoldDB" id="V4RJY9"/>
<dbReference type="InterPro" id="IPR002035">
    <property type="entry name" value="VWF_A"/>
</dbReference>
<comment type="caution">
    <text evidence="3">The sequence shown here is derived from an EMBL/GenBank/DDBJ whole genome shotgun (WGS) entry which is preliminary data.</text>
</comment>
<feature type="region of interest" description="Disordered" evidence="1">
    <location>
        <begin position="225"/>
        <end position="309"/>
    </location>
</feature>
<dbReference type="STRING" id="631454.N177_3638"/>
<dbReference type="EMBL" id="AWXZ01000039">
    <property type="protein sequence ID" value="ESR23570.1"/>
    <property type="molecule type" value="Genomic_DNA"/>
</dbReference>
<dbReference type="Pfam" id="PF13519">
    <property type="entry name" value="VWA_2"/>
    <property type="match status" value="1"/>
</dbReference>
<dbReference type="PATRIC" id="fig|631454.5.peg.3599"/>
<proteinExistence type="predicted"/>
<protein>
    <recommendedName>
        <fullName evidence="2">VWFA domain-containing protein</fullName>
    </recommendedName>
</protein>
<sequence>MMRGIANPSGAKSGTTIFMNHLAVSIRSLLVALLAICTAGVASAEPATIVILDGSASMRSQVGGRSKIATVQEAMKEAFEGRAERLGLVVYGGASSSSCEDIATIVPPDGEMDEAARDAAITGIAPKGQTPLAASMESALEDWRDRQPLHLVVIADGTDTCNGDAAAAAAKVKAAGGKVDVIGFVATQPEKVRPLGSVAEAGGGSFAVATSPAAFRSEIAKVLPAPGEAEPDGPAETDAAPDADAEAEAASEEAASDALSSSEEEAADPAGGADGASAADDAGAEVETAQPGIPMPPPRPDPETAAAEPSTVLSLGPLQIQPDKQDKAVRKRLPLRLTAHLTADGPAVPGGVIWRVFNARPMPDGSFPELERSEVPEPVFFLPEGDYIVHAAYGRAFTARQVELHETARDEAVVLEAGGLRVKAVSTDGGALANGISLAIYSSELDEYGQRKQILANAPLDRTIRLNPGTYHIVSRYGDANAIVRADVRVRPGQLTEAAVTHKAAAVTLKLVNEPGGEALANTAWSILSPGGDVVKESFGAFPEHVLAAGTYAVVARHEGRIFNSEFTVEPDRRREVEVVAR</sequence>
<gene>
    <name evidence="3" type="ORF">N177_3638</name>
</gene>
<evidence type="ECO:0000256" key="1">
    <source>
        <dbReference type="SAM" id="MobiDB-lite"/>
    </source>
</evidence>
<evidence type="ECO:0000313" key="3">
    <source>
        <dbReference type="EMBL" id="ESR23570.1"/>
    </source>
</evidence>
<dbReference type="eggNOG" id="COG2304">
    <property type="taxonomic scope" value="Bacteria"/>
</dbReference>
<keyword evidence="4" id="KW-1185">Reference proteome</keyword>